<feature type="chain" id="PRO_5012368931" description="LTXXQ motif family protein" evidence="2">
    <location>
        <begin position="20"/>
        <end position="207"/>
    </location>
</feature>
<feature type="region of interest" description="Disordered" evidence="1">
    <location>
        <begin position="19"/>
        <end position="71"/>
    </location>
</feature>
<evidence type="ECO:0000313" key="3">
    <source>
        <dbReference type="EMBL" id="SKB82415.1"/>
    </source>
</evidence>
<accession>A0A1T5EF39</accession>
<sequence length="207" mass="23982">MKKLFFSLILISSMAQINAQTERRGGSTDRNRTSSENLGNTSQRGSLGTTSLSPIQNDRVRSAPNQTQNMSNWQGMNKEERHEMMKNMTPRERSQFMQTVKQDIFLDELDVPKESQAEFKEIFEQYTNSQKQIKDKFKGSVNIEKLSNDEAKQKLDESFEVGKQLLDNRKLYADKFLKILTPQQVLKLFQTEGKVRDKIMDKKYGGQ</sequence>
<feature type="compositionally biased region" description="Basic and acidic residues" evidence="1">
    <location>
        <begin position="21"/>
        <end position="33"/>
    </location>
</feature>
<keyword evidence="2" id="KW-0732">Signal</keyword>
<protein>
    <recommendedName>
        <fullName evidence="5">LTXXQ motif family protein</fullName>
    </recommendedName>
</protein>
<dbReference type="STRING" id="619805.SAMN05660477_01350"/>
<proteinExistence type="predicted"/>
<evidence type="ECO:0000256" key="1">
    <source>
        <dbReference type="SAM" id="MobiDB-lite"/>
    </source>
</evidence>
<dbReference type="OrthoDB" id="1252088at2"/>
<reference evidence="3 4" key="1">
    <citation type="submission" date="2017-02" db="EMBL/GenBank/DDBJ databases">
        <authorList>
            <person name="Peterson S.W."/>
        </authorList>
    </citation>
    <scope>NUCLEOTIDE SEQUENCE [LARGE SCALE GENOMIC DNA]</scope>
    <source>
        <strain evidence="3 4">DSM 22323</strain>
    </source>
</reference>
<feature type="signal peptide" evidence="2">
    <location>
        <begin position="1"/>
        <end position="19"/>
    </location>
</feature>
<dbReference type="RefSeq" id="WP_079666607.1">
    <property type="nucleotide sequence ID" value="NZ_FUYZ01000003.1"/>
</dbReference>
<dbReference type="EMBL" id="FUYZ01000003">
    <property type="protein sequence ID" value="SKB82415.1"/>
    <property type="molecule type" value="Genomic_DNA"/>
</dbReference>
<evidence type="ECO:0008006" key="5">
    <source>
        <dbReference type="Google" id="ProtNLM"/>
    </source>
</evidence>
<name>A0A1T5EF39_9FLAO</name>
<evidence type="ECO:0000256" key="2">
    <source>
        <dbReference type="SAM" id="SignalP"/>
    </source>
</evidence>
<feature type="compositionally biased region" description="Polar residues" evidence="1">
    <location>
        <begin position="34"/>
        <end position="56"/>
    </location>
</feature>
<evidence type="ECO:0000313" key="4">
    <source>
        <dbReference type="Proteomes" id="UP000191112"/>
    </source>
</evidence>
<organism evidence="3 4">
    <name type="scientific">Soonwooa buanensis</name>
    <dbReference type="NCBI Taxonomy" id="619805"/>
    <lineage>
        <taxon>Bacteria</taxon>
        <taxon>Pseudomonadati</taxon>
        <taxon>Bacteroidota</taxon>
        <taxon>Flavobacteriia</taxon>
        <taxon>Flavobacteriales</taxon>
        <taxon>Weeksellaceae</taxon>
        <taxon>Chryseobacterium group</taxon>
        <taxon>Soonwooa</taxon>
    </lineage>
</organism>
<keyword evidence="4" id="KW-1185">Reference proteome</keyword>
<gene>
    <name evidence="3" type="ORF">SAMN05660477_01350</name>
</gene>
<dbReference type="AlphaFoldDB" id="A0A1T5EF39"/>
<dbReference type="Proteomes" id="UP000191112">
    <property type="component" value="Unassembled WGS sequence"/>
</dbReference>